<gene>
    <name evidence="1" type="ORF">EAS64_34370</name>
</gene>
<accession>A0A6P2BTE0</accession>
<evidence type="ECO:0000313" key="1">
    <source>
        <dbReference type="EMBL" id="TVZ01355.1"/>
    </source>
</evidence>
<name>A0A6P2BTE0_9ACTN</name>
<protein>
    <submittedName>
        <fullName evidence="1">Uncharacterized protein</fullName>
    </submittedName>
</protein>
<dbReference type="RefSeq" id="WP_145859841.1">
    <property type="nucleotide sequence ID" value="NZ_RPFW01000007.1"/>
</dbReference>
<dbReference type="EMBL" id="RPFW01000007">
    <property type="protein sequence ID" value="TVZ01355.1"/>
    <property type="molecule type" value="Genomic_DNA"/>
</dbReference>
<reference evidence="1 2" key="1">
    <citation type="submission" date="2018-11" db="EMBL/GenBank/DDBJ databases">
        <title>Trebonia kvetii gen.nov., sp.nov., a novel acidophilic actinobacterium, and proposal of the new actinobacterial family Treboniaceae fam. nov.</title>
        <authorList>
            <person name="Rapoport D."/>
            <person name="Sagova-Mareckova M."/>
            <person name="Sedlacek I."/>
            <person name="Provaznik J."/>
            <person name="Kralova S."/>
            <person name="Pavlinic D."/>
            <person name="Benes V."/>
            <person name="Kopecky J."/>
        </authorList>
    </citation>
    <scope>NUCLEOTIDE SEQUENCE [LARGE SCALE GENOMIC DNA]</scope>
    <source>
        <strain evidence="1 2">15Tr583</strain>
    </source>
</reference>
<comment type="caution">
    <text evidence="1">The sequence shown here is derived from an EMBL/GenBank/DDBJ whole genome shotgun (WGS) entry which is preliminary data.</text>
</comment>
<sequence>MRNAFVCRALDLAADSGLRISAFTAEPGTPAGDGLKFLASWATTTRPVKARAAQRKGFSQ</sequence>
<dbReference type="AlphaFoldDB" id="A0A6P2BTE0"/>
<proteinExistence type="predicted"/>
<evidence type="ECO:0000313" key="2">
    <source>
        <dbReference type="Proteomes" id="UP000460272"/>
    </source>
</evidence>
<dbReference type="Proteomes" id="UP000460272">
    <property type="component" value="Unassembled WGS sequence"/>
</dbReference>
<organism evidence="1 2">
    <name type="scientific">Trebonia kvetii</name>
    <dbReference type="NCBI Taxonomy" id="2480626"/>
    <lineage>
        <taxon>Bacteria</taxon>
        <taxon>Bacillati</taxon>
        <taxon>Actinomycetota</taxon>
        <taxon>Actinomycetes</taxon>
        <taxon>Streptosporangiales</taxon>
        <taxon>Treboniaceae</taxon>
        <taxon>Trebonia</taxon>
    </lineage>
</organism>
<keyword evidence="2" id="KW-1185">Reference proteome</keyword>